<dbReference type="OrthoDB" id="7294464at2759"/>
<feature type="compositionally biased region" description="Polar residues" evidence="1">
    <location>
        <begin position="403"/>
        <end position="415"/>
    </location>
</feature>
<evidence type="ECO:0000256" key="1">
    <source>
        <dbReference type="SAM" id="MobiDB-lite"/>
    </source>
</evidence>
<sequence length="573" mass="63627">MASLSENGIERGRYTPTPEFLYGHCPTSHDVFSVLKSGYVSGRGRGGAGVELGAFTGGGAGAGGGRRSRCCYLLNCSGRVFILRSRRRGRGPAARSLSYRCGIDHSATSDRRFRSSHAARASIADRKTVGNDGGEGPATAEMAVRSPTVSVKSYEAIGGDTFSSRREVFDKHDTVFLPAAAPASPVVYRHPEPIITSNHGKTTSNFRRDVLYSSMREPRGTETWHASAFRERKYSDHTPEMNLSDEVDYRRSMTERTRRISKLRKDFLTSNLHEPTDDDAMARGAGGRTSLRAWSTSSQPAAVYKITSPNLYKFPFAEPYSTPPLPRRLRLDLDSEDADAGKENEAPPERPKQRSLSTTDSPNKVDHHKLFEELVKRYSPQRKPVDWTLPPTKPRVIGGVPKSSASDSLDSNTDSGKPPDVTDATEAIAPLGELVRNEVFENPNNPIVSTDDKAEVEEPEKSEKKIENTGPEKPKRESVANNKSETETDRNRDSKLSETELAEKNDRVPELTPQRQNSRESARRPPEPELSIPELLEKMAADGRDLEKLNTDKTKVKRKRSFLQKLFGKKKDK</sequence>
<organism evidence="2 3">
    <name type="scientific">Eumeta variegata</name>
    <name type="common">Bagworm moth</name>
    <name type="synonym">Eumeta japonica</name>
    <dbReference type="NCBI Taxonomy" id="151549"/>
    <lineage>
        <taxon>Eukaryota</taxon>
        <taxon>Metazoa</taxon>
        <taxon>Ecdysozoa</taxon>
        <taxon>Arthropoda</taxon>
        <taxon>Hexapoda</taxon>
        <taxon>Insecta</taxon>
        <taxon>Pterygota</taxon>
        <taxon>Neoptera</taxon>
        <taxon>Endopterygota</taxon>
        <taxon>Lepidoptera</taxon>
        <taxon>Glossata</taxon>
        <taxon>Ditrysia</taxon>
        <taxon>Tineoidea</taxon>
        <taxon>Psychidae</taxon>
        <taxon>Oiketicinae</taxon>
        <taxon>Eumeta</taxon>
    </lineage>
</organism>
<dbReference type="EMBL" id="BGZK01001548">
    <property type="protein sequence ID" value="GBP82126.1"/>
    <property type="molecule type" value="Genomic_DNA"/>
</dbReference>
<feature type="compositionally biased region" description="Basic and acidic residues" evidence="1">
    <location>
        <begin position="459"/>
        <end position="509"/>
    </location>
</feature>
<protein>
    <submittedName>
        <fullName evidence="2">Uncharacterized protein</fullName>
    </submittedName>
</protein>
<comment type="caution">
    <text evidence="2">The sequence shown here is derived from an EMBL/GenBank/DDBJ whole genome shotgun (WGS) entry which is preliminary data.</text>
</comment>
<keyword evidence="3" id="KW-1185">Reference proteome</keyword>
<gene>
    <name evidence="2" type="ORF">EVAR_43473_1</name>
</gene>
<feature type="region of interest" description="Disordered" evidence="1">
    <location>
        <begin position="336"/>
        <end position="536"/>
    </location>
</feature>
<dbReference type="AlphaFoldDB" id="A0A4C1Z0K3"/>
<feature type="compositionally biased region" description="Basic and acidic residues" evidence="1">
    <location>
        <begin position="363"/>
        <end position="376"/>
    </location>
</feature>
<proteinExistence type="predicted"/>
<feature type="compositionally biased region" description="Basic and acidic residues" evidence="1">
    <location>
        <begin position="336"/>
        <end position="352"/>
    </location>
</feature>
<evidence type="ECO:0000313" key="2">
    <source>
        <dbReference type="EMBL" id="GBP82126.1"/>
    </source>
</evidence>
<reference evidence="2 3" key="1">
    <citation type="journal article" date="2019" name="Commun. Biol.">
        <title>The bagworm genome reveals a unique fibroin gene that provides high tensile strength.</title>
        <authorList>
            <person name="Kono N."/>
            <person name="Nakamura H."/>
            <person name="Ohtoshi R."/>
            <person name="Tomita M."/>
            <person name="Numata K."/>
            <person name="Arakawa K."/>
        </authorList>
    </citation>
    <scope>NUCLEOTIDE SEQUENCE [LARGE SCALE GENOMIC DNA]</scope>
</reference>
<dbReference type="Proteomes" id="UP000299102">
    <property type="component" value="Unassembled WGS sequence"/>
</dbReference>
<accession>A0A4C1Z0K3</accession>
<evidence type="ECO:0000313" key="3">
    <source>
        <dbReference type="Proteomes" id="UP000299102"/>
    </source>
</evidence>
<feature type="compositionally biased region" description="Basic and acidic residues" evidence="1">
    <location>
        <begin position="517"/>
        <end position="527"/>
    </location>
</feature>
<feature type="region of interest" description="Disordered" evidence="1">
    <location>
        <begin position="112"/>
        <end position="139"/>
    </location>
</feature>
<name>A0A4C1Z0K3_EUMVA</name>